<proteinExistence type="predicted"/>
<reference evidence="1 2" key="1">
    <citation type="submission" date="2020-07" db="EMBL/GenBank/DDBJ databases">
        <title>Sequencing the genomes of 1000 actinobacteria strains.</title>
        <authorList>
            <person name="Klenk H.-P."/>
        </authorList>
    </citation>
    <scope>NUCLEOTIDE SEQUENCE [LARGE SCALE GENOMIC DNA]</scope>
    <source>
        <strain evidence="1 2">DSM 22083</strain>
    </source>
</reference>
<organism evidence="1 2">
    <name type="scientific">Microlunatus parietis</name>
    <dbReference type="NCBI Taxonomy" id="682979"/>
    <lineage>
        <taxon>Bacteria</taxon>
        <taxon>Bacillati</taxon>
        <taxon>Actinomycetota</taxon>
        <taxon>Actinomycetes</taxon>
        <taxon>Propionibacteriales</taxon>
        <taxon>Propionibacteriaceae</taxon>
        <taxon>Microlunatus</taxon>
    </lineage>
</organism>
<name>A0A7Y9LD06_9ACTN</name>
<dbReference type="Proteomes" id="UP000569914">
    <property type="component" value="Unassembled WGS sequence"/>
</dbReference>
<dbReference type="EMBL" id="JACCBU010000001">
    <property type="protein sequence ID" value="NYE75389.1"/>
    <property type="molecule type" value="Genomic_DNA"/>
</dbReference>
<comment type="caution">
    <text evidence="1">The sequence shown here is derived from an EMBL/GenBank/DDBJ whole genome shotgun (WGS) entry which is preliminary data.</text>
</comment>
<sequence length="81" mass="9030">MSLSASEYYEAGMSLPPEVRKDVALRLLRSVESDESMGRAAEEWLRSEVAAAYDALKADRSRAIPADDIRSRLEAKWAARS</sequence>
<dbReference type="RefSeq" id="WP_179757902.1">
    <property type="nucleotide sequence ID" value="NZ_JACCBU010000001.1"/>
</dbReference>
<keyword evidence="2" id="KW-1185">Reference proteome</keyword>
<dbReference type="AlphaFoldDB" id="A0A7Y9LD06"/>
<protein>
    <submittedName>
        <fullName evidence="1">Arc/MetJ-type ribon-helix-helix transcriptional regulator</fullName>
    </submittedName>
</protein>
<accession>A0A7Y9LD06</accession>
<evidence type="ECO:0000313" key="2">
    <source>
        <dbReference type="Proteomes" id="UP000569914"/>
    </source>
</evidence>
<gene>
    <name evidence="1" type="ORF">BKA15_006718</name>
</gene>
<evidence type="ECO:0000313" key="1">
    <source>
        <dbReference type="EMBL" id="NYE75389.1"/>
    </source>
</evidence>